<proteinExistence type="predicted"/>
<accession>A0ACB8R7N8</accession>
<reference evidence="1" key="2">
    <citation type="journal article" date="2022" name="New Phytol.">
        <title>Evolutionary transition to the ectomycorrhizal habit in the genomes of a hyperdiverse lineage of mushroom-forming fungi.</title>
        <authorList>
            <person name="Looney B."/>
            <person name="Miyauchi S."/>
            <person name="Morin E."/>
            <person name="Drula E."/>
            <person name="Courty P.E."/>
            <person name="Kohler A."/>
            <person name="Kuo A."/>
            <person name="LaButti K."/>
            <person name="Pangilinan J."/>
            <person name="Lipzen A."/>
            <person name="Riley R."/>
            <person name="Andreopoulos W."/>
            <person name="He G."/>
            <person name="Johnson J."/>
            <person name="Nolan M."/>
            <person name="Tritt A."/>
            <person name="Barry K.W."/>
            <person name="Grigoriev I.V."/>
            <person name="Nagy L.G."/>
            <person name="Hibbett D."/>
            <person name="Henrissat B."/>
            <person name="Matheny P.B."/>
            <person name="Labbe J."/>
            <person name="Martin F.M."/>
        </authorList>
    </citation>
    <scope>NUCLEOTIDE SEQUENCE</scope>
    <source>
        <strain evidence="1">FP105234-sp</strain>
    </source>
</reference>
<organism evidence="1 2">
    <name type="scientific">Auriscalpium vulgare</name>
    <dbReference type="NCBI Taxonomy" id="40419"/>
    <lineage>
        <taxon>Eukaryota</taxon>
        <taxon>Fungi</taxon>
        <taxon>Dikarya</taxon>
        <taxon>Basidiomycota</taxon>
        <taxon>Agaricomycotina</taxon>
        <taxon>Agaricomycetes</taxon>
        <taxon>Russulales</taxon>
        <taxon>Auriscalpiaceae</taxon>
        <taxon>Auriscalpium</taxon>
    </lineage>
</organism>
<gene>
    <name evidence="1" type="ORF">FA95DRAFT_1503205</name>
</gene>
<dbReference type="EMBL" id="MU276220">
    <property type="protein sequence ID" value="KAI0040179.1"/>
    <property type="molecule type" value="Genomic_DNA"/>
</dbReference>
<comment type="caution">
    <text evidence="1">The sequence shown here is derived from an EMBL/GenBank/DDBJ whole genome shotgun (WGS) entry which is preliminary data.</text>
</comment>
<protein>
    <submittedName>
        <fullName evidence="1">Uncharacterized protein</fullName>
    </submittedName>
</protein>
<evidence type="ECO:0000313" key="2">
    <source>
        <dbReference type="Proteomes" id="UP000814033"/>
    </source>
</evidence>
<sequence length="706" mass="79704">MPAAALQSVVQALSDNNLTLPSFVTLLLDSPAYQNHSVVLDIISNPHELHNALLDNARTSQASTAWMQLHMEKVYRNEVAELSKATHGLHFDAKHATEERLEAFKISRLAKTMKGAAPQVWRLLFLLLNADENLMKRRKGTLDMDFEEELEEEGGDKLDGGEDDETALDSDEEELWRTLEDDDGPEPAAPRRAREQRNRPSRAQLLQPIKQAICMSIFLQNTNQRCNALQSIMGIFLHACRTPDKVIETLAHSGITISSKGIDSSVKSLTAAAAALIRRLGQTLLAYYAYDNFDIELKTGLPTVEKDSTTLKHLTSGTLLPLEHGVTEDDLKCSDELWASSPLNQARTTRRKQWSLNALLGINGAEPVHPSGLTVRQRRNAWKIRETLVENGPAYFRRFRSELGEPAEPVMQIPVKKTVQVPARAMNINESTAKGNAEVIGNLLRQGGVGSGDEGGNPIAGETQIELEDRVVIVHGDLATCERVLSVQSSRSAEKTPWRRLQFVVFVFGLFHLKMAAADALWRTYLEPKASHEDANSLMRYVAILRPKETGKMGTKPGFRRMHQVIQHVGTVLRLDIWRVEVGKRSRGRHTDLEAWAKSEPAWDTIVEYSVRMVTEYVAKNHTFDENSRRPTAERDADFENSQLRHRDFLLYEELTWTMNYGDIGAVENCFMPWIMIFKATSKHKYATQMAQLLFNLHYIFPPRLR</sequence>
<dbReference type="Proteomes" id="UP000814033">
    <property type="component" value="Unassembled WGS sequence"/>
</dbReference>
<evidence type="ECO:0000313" key="1">
    <source>
        <dbReference type="EMBL" id="KAI0040179.1"/>
    </source>
</evidence>
<name>A0ACB8R7N8_9AGAM</name>
<reference evidence="1" key="1">
    <citation type="submission" date="2021-02" db="EMBL/GenBank/DDBJ databases">
        <authorList>
            <consortium name="DOE Joint Genome Institute"/>
            <person name="Ahrendt S."/>
            <person name="Looney B.P."/>
            <person name="Miyauchi S."/>
            <person name="Morin E."/>
            <person name="Drula E."/>
            <person name="Courty P.E."/>
            <person name="Chicoki N."/>
            <person name="Fauchery L."/>
            <person name="Kohler A."/>
            <person name="Kuo A."/>
            <person name="Labutti K."/>
            <person name="Pangilinan J."/>
            <person name="Lipzen A."/>
            <person name="Riley R."/>
            <person name="Andreopoulos W."/>
            <person name="He G."/>
            <person name="Johnson J."/>
            <person name="Barry K.W."/>
            <person name="Grigoriev I.V."/>
            <person name="Nagy L."/>
            <person name="Hibbett D."/>
            <person name="Henrissat B."/>
            <person name="Matheny P.B."/>
            <person name="Labbe J."/>
            <person name="Martin F."/>
        </authorList>
    </citation>
    <scope>NUCLEOTIDE SEQUENCE</scope>
    <source>
        <strain evidence="1">FP105234-sp</strain>
    </source>
</reference>
<keyword evidence="2" id="KW-1185">Reference proteome</keyword>